<dbReference type="Proteomes" id="UP000263928">
    <property type="component" value="Unassembled WGS sequence"/>
</dbReference>
<evidence type="ECO:0000259" key="5">
    <source>
        <dbReference type="Pfam" id="PF00890"/>
    </source>
</evidence>
<evidence type="ECO:0000313" key="6">
    <source>
        <dbReference type="EMBL" id="SYZ32576.1"/>
    </source>
</evidence>
<dbReference type="InterPro" id="IPR050315">
    <property type="entry name" value="FAD-oxidoreductase_2"/>
</dbReference>
<evidence type="ECO:0000256" key="2">
    <source>
        <dbReference type="ARBA" id="ARBA00022630"/>
    </source>
</evidence>
<dbReference type="EC" id="1.-.-.-" evidence="6"/>
<dbReference type="RefSeq" id="WP_170175741.1">
    <property type="nucleotide sequence ID" value="NZ_LR134442.1"/>
</dbReference>
<dbReference type="Pfam" id="PF00890">
    <property type="entry name" value="FAD_binding_2"/>
    <property type="match status" value="1"/>
</dbReference>
<dbReference type="InterPro" id="IPR036188">
    <property type="entry name" value="FAD/NAD-bd_sf"/>
</dbReference>
<proteinExistence type="predicted"/>
<dbReference type="GO" id="GO:0008202">
    <property type="term" value="P:steroid metabolic process"/>
    <property type="evidence" value="ECO:0007669"/>
    <property type="project" value="UniProtKB-ARBA"/>
</dbReference>
<evidence type="ECO:0000256" key="1">
    <source>
        <dbReference type="ARBA" id="ARBA00001974"/>
    </source>
</evidence>
<dbReference type="Gene3D" id="3.50.50.60">
    <property type="entry name" value="FAD/NAD(P)-binding domain"/>
    <property type="match status" value="1"/>
</dbReference>
<dbReference type="SUPFAM" id="SSF56425">
    <property type="entry name" value="Succinate dehydrogenase/fumarate reductase flavoprotein, catalytic domain"/>
    <property type="match status" value="1"/>
</dbReference>
<dbReference type="PANTHER" id="PTHR43400:SF10">
    <property type="entry name" value="3-OXOSTEROID 1-DEHYDROGENASE"/>
    <property type="match status" value="1"/>
</dbReference>
<evidence type="ECO:0000313" key="7">
    <source>
        <dbReference type="Proteomes" id="UP000263928"/>
    </source>
</evidence>
<dbReference type="PANTHER" id="PTHR43400">
    <property type="entry name" value="FUMARATE REDUCTASE"/>
    <property type="match status" value="1"/>
</dbReference>
<organism evidence="6 7">
    <name type="scientific">Propionibacterium australiense</name>
    <dbReference type="NCBI Taxonomy" id="119981"/>
    <lineage>
        <taxon>Bacteria</taxon>
        <taxon>Bacillati</taxon>
        <taxon>Actinomycetota</taxon>
        <taxon>Actinomycetes</taxon>
        <taxon>Propionibacteriales</taxon>
        <taxon>Propionibacteriaceae</taxon>
        <taxon>Propionibacterium</taxon>
    </lineage>
</organism>
<dbReference type="AlphaFoldDB" id="A0A383S5M5"/>
<accession>A0A383S5M5</accession>
<dbReference type="InterPro" id="IPR003953">
    <property type="entry name" value="FAD-dep_OxRdtase_2_FAD-bd"/>
</dbReference>
<feature type="domain" description="FAD-dependent oxidoreductase 2 FAD-binding" evidence="5">
    <location>
        <begin position="10"/>
        <end position="451"/>
    </location>
</feature>
<dbReference type="GO" id="GO:0033765">
    <property type="term" value="F:steroid dehydrogenase activity, acting on the CH-CH group of donors"/>
    <property type="evidence" value="ECO:0007669"/>
    <property type="project" value="UniProtKB-ARBA"/>
</dbReference>
<keyword evidence="4 6" id="KW-0560">Oxidoreductase</keyword>
<dbReference type="PRINTS" id="PR00411">
    <property type="entry name" value="PNDRDTASEI"/>
</dbReference>
<keyword evidence="7" id="KW-1185">Reference proteome</keyword>
<keyword evidence="2" id="KW-0285">Flavoprotein</keyword>
<comment type="cofactor">
    <cofactor evidence="1">
        <name>FAD</name>
        <dbReference type="ChEBI" id="CHEBI:57692"/>
    </cofactor>
</comment>
<dbReference type="Gene3D" id="3.90.700.10">
    <property type="entry name" value="Succinate dehydrogenase/fumarate reductase flavoprotein, catalytic domain"/>
    <property type="match status" value="1"/>
</dbReference>
<gene>
    <name evidence="6" type="ORF">PROPAUS_0461</name>
</gene>
<evidence type="ECO:0000256" key="3">
    <source>
        <dbReference type="ARBA" id="ARBA00022827"/>
    </source>
</evidence>
<name>A0A383S5M5_9ACTN</name>
<keyword evidence="3" id="KW-0274">FAD</keyword>
<dbReference type="EMBL" id="UNQJ01000002">
    <property type="protein sequence ID" value="SYZ32576.1"/>
    <property type="molecule type" value="Genomic_DNA"/>
</dbReference>
<dbReference type="SUPFAM" id="SSF51905">
    <property type="entry name" value="FAD/NAD(P)-binding domain"/>
    <property type="match status" value="1"/>
</dbReference>
<protein>
    <submittedName>
        <fullName evidence="6">FAD-dependent oxidoreductase 2, FAD binding domain</fullName>
        <ecNumber evidence="6">1.-.-.-</ecNumber>
    </submittedName>
</protein>
<sequence length="485" mass="51061">MPNNYDVEYDIVVVGAGASGLSAAAQAALNGNTVAVLEKLDAVGGHGQFVEGSAAFESAEQEKRGIEVPCSVGFKRFIGLSSFRADADVVSMFVKNSATTIEKLRDMGAVWEDVTIYAYEQENELKTMHWAEGEGARIIQLMEAQARENGADIFLSTSAVNLMVEDGAVVGVEAKDSDDNDLRIGAKAVILAGGGYSSDPDMIARHSRFGENGRMLVELGTPGNTGDGYRMAMAAGAKEGMTGAMALMPVAKGKTITSHVSGAGSQPYLWVNKLGKRFTDESVAMNFADAANVIAQAPGAVVYTIFDEATKRYMETSGSDISLGTFIPYHAPLAMLDEELAQDLKTDTAFKADSLAELAAQIGVDADELAATVARYNAHCAAGVDDDYYKTPKYLRAVTEGPFYAVTMIAGTLISLGGIVVDGNLQVISGDTERPIPGLFAVGAEASGLWGDSYPLDIPGTISGFAYTSGWVAANRATELIKASI</sequence>
<dbReference type="InterPro" id="IPR027477">
    <property type="entry name" value="Succ_DH/fumarate_Rdtase_cat_sf"/>
</dbReference>
<evidence type="ECO:0000256" key="4">
    <source>
        <dbReference type="ARBA" id="ARBA00023002"/>
    </source>
</evidence>
<reference evidence="7" key="1">
    <citation type="submission" date="2018-08" db="EMBL/GenBank/DDBJ databases">
        <authorList>
            <person name="Hornung B."/>
        </authorList>
    </citation>
    <scope>NUCLEOTIDE SEQUENCE [LARGE SCALE GENOMIC DNA]</scope>
</reference>